<dbReference type="Proteomes" id="UP000313645">
    <property type="component" value="Unassembled WGS sequence"/>
</dbReference>
<reference evidence="1 2" key="1">
    <citation type="submission" date="2019-02" db="EMBL/GenBank/DDBJ databases">
        <title>Marinobacter halodurans sp. nov., a marine bacterium isolated from sea tidal flat.</title>
        <authorList>
            <person name="Yoo Y."/>
            <person name="Lee D.W."/>
            <person name="Kim B.S."/>
            <person name="Kim J.-J."/>
        </authorList>
    </citation>
    <scope>NUCLEOTIDE SEQUENCE [LARGE SCALE GENOMIC DNA]</scope>
    <source>
        <strain evidence="1 2">YJ-S3-2</strain>
    </source>
</reference>
<dbReference type="EMBL" id="SJDL01000066">
    <property type="protein sequence ID" value="TBW47487.1"/>
    <property type="molecule type" value="Genomic_DNA"/>
</dbReference>
<keyword evidence="2" id="KW-1185">Reference proteome</keyword>
<organism evidence="1 2">
    <name type="scientific">Marinobacter halodurans</name>
    <dbReference type="NCBI Taxonomy" id="2528979"/>
    <lineage>
        <taxon>Bacteria</taxon>
        <taxon>Pseudomonadati</taxon>
        <taxon>Pseudomonadota</taxon>
        <taxon>Gammaproteobacteria</taxon>
        <taxon>Pseudomonadales</taxon>
        <taxon>Marinobacteraceae</taxon>
        <taxon>Marinobacter</taxon>
    </lineage>
</organism>
<accession>A0ABY1ZDQ4</accession>
<comment type="caution">
    <text evidence="1">The sequence shown here is derived from an EMBL/GenBank/DDBJ whole genome shotgun (WGS) entry which is preliminary data.</text>
</comment>
<sequence>MNKLLSLSLCSVFITGCSSSPKISMEPYENNIYERCISTLPQKMQADPEEKKDCKLDAIFAVDLANEIYSQIASEQRLECRDSFSDEAEADACYLDKQRMFFDNWMKSAPVFRMSKK</sequence>
<dbReference type="RefSeq" id="WP_131484140.1">
    <property type="nucleotide sequence ID" value="NZ_SJDL01000066.1"/>
</dbReference>
<protein>
    <recommendedName>
        <fullName evidence="3">Lipoprotein</fullName>
    </recommendedName>
</protein>
<evidence type="ECO:0008006" key="3">
    <source>
        <dbReference type="Google" id="ProtNLM"/>
    </source>
</evidence>
<dbReference type="PROSITE" id="PS51257">
    <property type="entry name" value="PROKAR_LIPOPROTEIN"/>
    <property type="match status" value="1"/>
</dbReference>
<name>A0ABY1ZDQ4_9GAMM</name>
<proteinExistence type="predicted"/>
<evidence type="ECO:0000313" key="1">
    <source>
        <dbReference type="EMBL" id="TBW47487.1"/>
    </source>
</evidence>
<gene>
    <name evidence="1" type="ORF">EZI54_22640</name>
</gene>
<evidence type="ECO:0000313" key="2">
    <source>
        <dbReference type="Proteomes" id="UP000313645"/>
    </source>
</evidence>